<organism evidence="1 2">
    <name type="scientific">Aspergillus melleus</name>
    <dbReference type="NCBI Taxonomy" id="138277"/>
    <lineage>
        <taxon>Eukaryota</taxon>
        <taxon>Fungi</taxon>
        <taxon>Dikarya</taxon>
        <taxon>Ascomycota</taxon>
        <taxon>Pezizomycotina</taxon>
        <taxon>Eurotiomycetes</taxon>
        <taxon>Eurotiomycetidae</taxon>
        <taxon>Eurotiales</taxon>
        <taxon>Aspergillaceae</taxon>
        <taxon>Aspergillus</taxon>
        <taxon>Aspergillus subgen. Circumdati</taxon>
    </lineage>
</organism>
<dbReference type="Proteomes" id="UP001177260">
    <property type="component" value="Unassembled WGS sequence"/>
</dbReference>
<accession>A0ACC3BH31</accession>
<comment type="caution">
    <text evidence="1">The sequence shown here is derived from an EMBL/GenBank/DDBJ whole genome shotgun (WGS) entry which is preliminary data.</text>
</comment>
<reference evidence="1 2" key="1">
    <citation type="journal article" date="2023" name="ACS Omega">
        <title>Identification of the Neoaspergillic Acid Biosynthesis Gene Cluster by Establishing an In Vitro CRISPR-Ribonucleoprotein Genetic System in Aspergillus melleus.</title>
        <authorList>
            <person name="Yuan B."/>
            <person name="Grau M.F."/>
            <person name="Murata R.M."/>
            <person name="Torok T."/>
            <person name="Venkateswaran K."/>
            <person name="Stajich J.E."/>
            <person name="Wang C.C.C."/>
        </authorList>
    </citation>
    <scope>NUCLEOTIDE SEQUENCE [LARGE SCALE GENOMIC DNA]</scope>
    <source>
        <strain evidence="1 2">IMV 1140</strain>
    </source>
</reference>
<protein>
    <submittedName>
        <fullName evidence="1">Uncharacterized protein</fullName>
    </submittedName>
</protein>
<evidence type="ECO:0000313" key="1">
    <source>
        <dbReference type="EMBL" id="KAK1150260.1"/>
    </source>
</evidence>
<proteinExistence type="predicted"/>
<evidence type="ECO:0000313" key="2">
    <source>
        <dbReference type="Proteomes" id="UP001177260"/>
    </source>
</evidence>
<name>A0ACC3BH31_9EURO</name>
<gene>
    <name evidence="1" type="ORF">N8T08_000162</name>
</gene>
<keyword evidence="2" id="KW-1185">Reference proteome</keyword>
<sequence>MHTISFILATLLATHAAGHGHVTNVVINGVSYRGFDINSDPYNSNPPVVIAWSTPNTANGFISPDAFSSADVICHLDAKNARGHAVVAAGDKLSIQWTEWPESHHGPVVDYLASCGSSCETVDKTTLEFFKISGVGLVDGTTVPGFWGDDQLIENNNSWMVQIPPTIAPGHYVLRHELIALHGAFSENGAQNYMQCFNLEITGSGTAKPSGVRGTALYKPTDPGILVDIYKSLSTYVVPGPTLIPGAVSIVQSSSQITASGAPVTGSGGGVTTTTAGATTTTLSTTTSRVTTTTTTSATRTTTAGGSVTSVQSNYGQCGGNQWAGPTACSTGATCTSYNDFYSQCLPTAA</sequence>
<dbReference type="EMBL" id="JAOPJF010000001">
    <property type="protein sequence ID" value="KAK1150260.1"/>
    <property type="molecule type" value="Genomic_DNA"/>
</dbReference>